<gene>
    <name evidence="2" type="ORF">DFR49_3612</name>
</gene>
<feature type="transmembrane region" description="Helical" evidence="1">
    <location>
        <begin position="45"/>
        <end position="66"/>
    </location>
</feature>
<dbReference type="Proteomes" id="UP000266568">
    <property type="component" value="Unassembled WGS sequence"/>
</dbReference>
<dbReference type="AlphaFoldDB" id="A0A397NVG6"/>
<keyword evidence="3" id="KW-1185">Reference proteome</keyword>
<feature type="transmembrane region" description="Helical" evidence="1">
    <location>
        <begin position="7"/>
        <end position="25"/>
    </location>
</feature>
<protein>
    <submittedName>
        <fullName evidence="2">Uncharacterized protein</fullName>
    </submittedName>
</protein>
<accession>A0A397NVG6</accession>
<comment type="caution">
    <text evidence="2">The sequence shown here is derived from an EMBL/GenBank/DDBJ whole genome shotgun (WGS) entry which is preliminary data.</text>
</comment>
<keyword evidence="1" id="KW-1133">Transmembrane helix</keyword>
<keyword evidence="1" id="KW-0472">Membrane</keyword>
<evidence type="ECO:0000313" key="3">
    <source>
        <dbReference type="Proteomes" id="UP000266568"/>
    </source>
</evidence>
<dbReference type="EMBL" id="QXDC01000004">
    <property type="protein sequence ID" value="RIA37724.1"/>
    <property type="molecule type" value="Genomic_DNA"/>
</dbReference>
<sequence>MTARVAIAVLGIILAAVFGGSLFFGLKTGKMPLGGLSVSRVTQPILFWLSGSALLAWTIFGTYLFLADILK</sequence>
<reference evidence="2 3" key="1">
    <citation type="submission" date="2018-08" db="EMBL/GenBank/DDBJ databases">
        <title>Genomic Encyclopedia of Type Strains, Phase IV (KMG-IV): sequencing the most valuable type-strain genomes for metagenomic binning, comparative biology and taxonomic classification.</title>
        <authorList>
            <person name="Goeker M."/>
        </authorList>
    </citation>
    <scope>NUCLEOTIDE SEQUENCE [LARGE SCALE GENOMIC DNA]</scope>
    <source>
        <strain evidence="2 3">DSM 25527</strain>
    </source>
</reference>
<organism evidence="2 3">
    <name type="scientific">Hephaestia caeni</name>
    <dbReference type="NCBI Taxonomy" id="645617"/>
    <lineage>
        <taxon>Bacteria</taxon>
        <taxon>Pseudomonadati</taxon>
        <taxon>Pseudomonadota</taxon>
        <taxon>Alphaproteobacteria</taxon>
        <taxon>Sphingomonadales</taxon>
        <taxon>Sphingomonadaceae</taxon>
        <taxon>Hephaestia</taxon>
    </lineage>
</organism>
<keyword evidence="1" id="KW-0812">Transmembrane</keyword>
<evidence type="ECO:0000313" key="2">
    <source>
        <dbReference type="EMBL" id="RIA37724.1"/>
    </source>
</evidence>
<evidence type="ECO:0000256" key="1">
    <source>
        <dbReference type="SAM" id="Phobius"/>
    </source>
</evidence>
<name>A0A397NVG6_9SPHN</name>
<dbReference type="RefSeq" id="WP_119036994.1">
    <property type="nucleotide sequence ID" value="NZ_QXDC01000004.1"/>
</dbReference>
<proteinExistence type="predicted"/>